<dbReference type="Gene3D" id="1.10.10.60">
    <property type="entry name" value="Homeodomain-like"/>
    <property type="match status" value="1"/>
</dbReference>
<reference evidence="2" key="1">
    <citation type="submission" date="2020-07" db="EMBL/GenBank/DDBJ databases">
        <authorList>
            <person name="Tarantini F.S."/>
            <person name="Hong K.W."/>
            <person name="Chan K.G."/>
        </authorList>
    </citation>
    <scope>NUCLEOTIDE SEQUENCE</scope>
    <source>
        <strain evidence="2">32-07</strain>
    </source>
</reference>
<organism evidence="2 3">
    <name type="scientific">Actinomadura graeca</name>
    <dbReference type="NCBI Taxonomy" id="2750812"/>
    <lineage>
        <taxon>Bacteria</taxon>
        <taxon>Bacillati</taxon>
        <taxon>Actinomycetota</taxon>
        <taxon>Actinomycetes</taxon>
        <taxon>Streptosporangiales</taxon>
        <taxon>Thermomonosporaceae</taxon>
        <taxon>Actinomadura</taxon>
    </lineage>
</organism>
<keyword evidence="3" id="KW-1185">Reference proteome</keyword>
<accession>A0ABX8R797</accession>
<evidence type="ECO:0000259" key="1">
    <source>
        <dbReference type="PROSITE" id="PS50531"/>
    </source>
</evidence>
<dbReference type="Pfam" id="PF01610">
    <property type="entry name" value="DDE_Tnp_ISL3"/>
    <property type="match status" value="2"/>
</dbReference>
<dbReference type="Proteomes" id="UP001049518">
    <property type="component" value="Chromosome"/>
</dbReference>
<dbReference type="EMBL" id="CP059572">
    <property type="protein sequence ID" value="QXJ25822.1"/>
    <property type="molecule type" value="Genomic_DNA"/>
</dbReference>
<dbReference type="InterPro" id="IPR002560">
    <property type="entry name" value="Transposase_DDE"/>
</dbReference>
<sequence>MAVEQVTADESAVTISAQTTTSEARCPTCGSVSRYRHGRYRRRLDDVTVGGRRTVIDLAVQRFRCAADGCPRRTFTEQIEGLTERFARRTPRLRRVFERFMQVLAGRPAARLTQYLAIPVSQNTLLRLLRRRPERPRAAAPRVLGVDDFATRKGHVYATILLDMQTGERVEVLPDRTAATLAGWLREHPGAEIVCRDRGGAYAEAVRAAAPDAVQVADRFHVWRNLCEAVHKCVAHHRACLAEPTGDKSSEQVAPASPHTGSPAVPAEWEGVRVSQRRERHAAVHELRAKGIGISAIADALGLDRKTVRRYAHAATPEDVTPAPAGRRGTRVAPFLPYLHERWNQGCTDAARLCAEIAERGYTGSQRTVRRHLQAVRASGKPAPEVAKQLSVRRATHLITSHPDHLDDNATLRLKQLLARCPELDAVAACVESFATMMADLDGRRLPHWLQQAEATGFPPLKSLVNGIRQDLDAVTAGLSTHWNSGRVEGNVNRIKRIKRDGYGRALFDLLRLQILHAD</sequence>
<proteinExistence type="predicted"/>
<dbReference type="NCBIfam" id="NF033550">
    <property type="entry name" value="transpos_ISL3"/>
    <property type="match status" value="1"/>
</dbReference>
<protein>
    <submittedName>
        <fullName evidence="2">ISL3 family transposase</fullName>
    </submittedName>
</protein>
<dbReference type="InterPro" id="IPR017894">
    <property type="entry name" value="HTH_IS21_transposase_type"/>
</dbReference>
<name>A0ABX8R797_9ACTN</name>
<dbReference type="Pfam" id="PF14690">
    <property type="entry name" value="Zn_ribbon_ISL3"/>
    <property type="match status" value="1"/>
</dbReference>
<dbReference type="PANTHER" id="PTHR33498:SF1">
    <property type="entry name" value="TRANSPOSASE FOR INSERTION SEQUENCE ELEMENT IS1557"/>
    <property type="match status" value="1"/>
</dbReference>
<evidence type="ECO:0000313" key="3">
    <source>
        <dbReference type="Proteomes" id="UP001049518"/>
    </source>
</evidence>
<dbReference type="InterPro" id="IPR047951">
    <property type="entry name" value="Transpos_ISL3"/>
</dbReference>
<gene>
    <name evidence="2" type="ORF">AGRA3207_007379</name>
</gene>
<dbReference type="PROSITE" id="PS50531">
    <property type="entry name" value="HTH_IS21"/>
    <property type="match status" value="1"/>
</dbReference>
<dbReference type="PANTHER" id="PTHR33498">
    <property type="entry name" value="TRANSPOSASE FOR INSERTION SEQUENCE ELEMENT IS1557"/>
    <property type="match status" value="1"/>
</dbReference>
<feature type="domain" description="HTH IS21-type" evidence="1">
    <location>
        <begin position="279"/>
        <end position="343"/>
    </location>
</feature>
<dbReference type="InterPro" id="IPR029261">
    <property type="entry name" value="Transposase_Znf"/>
</dbReference>
<evidence type="ECO:0000313" key="2">
    <source>
        <dbReference type="EMBL" id="QXJ25822.1"/>
    </source>
</evidence>